<evidence type="ECO:0000256" key="5">
    <source>
        <dbReference type="ARBA" id="ARBA00022679"/>
    </source>
</evidence>
<dbReference type="InterPro" id="IPR036097">
    <property type="entry name" value="HisK_dim/P_sf"/>
</dbReference>
<dbReference type="EC" id="2.7.13.3" evidence="3"/>
<dbReference type="SUPFAM" id="SSF52172">
    <property type="entry name" value="CheY-like"/>
    <property type="match status" value="1"/>
</dbReference>
<dbReference type="SUPFAM" id="SSF55874">
    <property type="entry name" value="ATPase domain of HSP90 chaperone/DNA topoisomerase II/histidine kinase"/>
    <property type="match status" value="1"/>
</dbReference>
<protein>
    <recommendedName>
        <fullName evidence="3">histidine kinase</fullName>
        <ecNumber evidence="3">2.7.13.3</ecNumber>
    </recommendedName>
</protein>
<reference evidence="12" key="1">
    <citation type="submission" date="2022-06" db="EMBL/GenBank/DDBJ databases">
        <title>Amycolatopsis iheyaensis sp. nov., a new species of the genus Amycolatopsis isolated from soil in Iheya island, Japan.</title>
        <authorList>
            <person name="Ngamcharungchit C."/>
            <person name="Kanto H."/>
            <person name="Take A."/>
            <person name="Intra B."/>
            <person name="Matsumoto A."/>
            <person name="Panbangred W."/>
            <person name="Inahashi Y."/>
        </authorList>
    </citation>
    <scope>NUCLEOTIDE SEQUENCE</scope>
    <source>
        <strain evidence="12">OK19-0408</strain>
    </source>
</reference>
<evidence type="ECO:0000256" key="3">
    <source>
        <dbReference type="ARBA" id="ARBA00012438"/>
    </source>
</evidence>
<dbReference type="CDD" id="cd16922">
    <property type="entry name" value="HATPase_EvgS-ArcB-TorS-like"/>
    <property type="match status" value="1"/>
</dbReference>
<dbReference type="EMBL" id="JAMXQV010000004">
    <property type="protein sequence ID" value="MCR6483189.1"/>
    <property type="molecule type" value="Genomic_DNA"/>
</dbReference>
<dbReference type="Pfam" id="PF00072">
    <property type="entry name" value="Response_reg"/>
    <property type="match status" value="1"/>
</dbReference>
<dbReference type="RefSeq" id="WP_257919818.1">
    <property type="nucleotide sequence ID" value="NZ_JAMXQV010000004.1"/>
</dbReference>
<keyword evidence="4 8" id="KW-0597">Phosphoprotein</keyword>
<dbReference type="CDD" id="cd00082">
    <property type="entry name" value="HisKA"/>
    <property type="match status" value="1"/>
</dbReference>
<dbReference type="PRINTS" id="PR00344">
    <property type="entry name" value="BCTRLSENSOR"/>
</dbReference>
<dbReference type="PANTHER" id="PTHR43047">
    <property type="entry name" value="TWO-COMPONENT HISTIDINE PROTEIN KINASE"/>
    <property type="match status" value="1"/>
</dbReference>
<dbReference type="InterPro" id="IPR011006">
    <property type="entry name" value="CheY-like_superfamily"/>
</dbReference>
<dbReference type="Gene3D" id="1.10.287.130">
    <property type="match status" value="1"/>
</dbReference>
<dbReference type="InterPro" id="IPR003661">
    <property type="entry name" value="HisK_dim/P_dom"/>
</dbReference>
<accession>A0A9X2SI90</accession>
<comment type="subcellular location">
    <subcellularLocation>
        <location evidence="2">Cell membrane</location>
    </subcellularLocation>
</comment>
<evidence type="ECO:0000256" key="6">
    <source>
        <dbReference type="ARBA" id="ARBA00022777"/>
    </source>
</evidence>
<feature type="coiled-coil region" evidence="9">
    <location>
        <begin position="150"/>
        <end position="212"/>
    </location>
</feature>
<feature type="modified residue" description="4-aspartylphosphate" evidence="8">
    <location>
        <position position="509"/>
    </location>
</feature>
<dbReference type="PROSITE" id="PS50110">
    <property type="entry name" value="RESPONSE_REGULATORY"/>
    <property type="match status" value="1"/>
</dbReference>
<dbReference type="SUPFAM" id="SSF47384">
    <property type="entry name" value="Homodimeric domain of signal transducing histidine kinase"/>
    <property type="match status" value="1"/>
</dbReference>
<evidence type="ECO:0000256" key="9">
    <source>
        <dbReference type="SAM" id="Coils"/>
    </source>
</evidence>
<dbReference type="GO" id="GO:0000155">
    <property type="term" value="F:phosphorelay sensor kinase activity"/>
    <property type="evidence" value="ECO:0007669"/>
    <property type="project" value="InterPro"/>
</dbReference>
<dbReference type="InterPro" id="IPR005467">
    <property type="entry name" value="His_kinase_dom"/>
</dbReference>
<keyword evidence="12" id="KW-0547">Nucleotide-binding</keyword>
<organism evidence="12 13">
    <name type="scientific">Amycolatopsis iheyensis</name>
    <dbReference type="NCBI Taxonomy" id="2945988"/>
    <lineage>
        <taxon>Bacteria</taxon>
        <taxon>Bacillati</taxon>
        <taxon>Actinomycetota</taxon>
        <taxon>Actinomycetes</taxon>
        <taxon>Pseudonocardiales</taxon>
        <taxon>Pseudonocardiaceae</taxon>
        <taxon>Amycolatopsis</taxon>
    </lineage>
</organism>
<evidence type="ECO:0000256" key="8">
    <source>
        <dbReference type="PROSITE-ProRule" id="PRU00169"/>
    </source>
</evidence>
<dbReference type="SMART" id="SM00448">
    <property type="entry name" value="REC"/>
    <property type="match status" value="1"/>
</dbReference>
<evidence type="ECO:0000256" key="4">
    <source>
        <dbReference type="ARBA" id="ARBA00022553"/>
    </source>
</evidence>
<dbReference type="InterPro" id="IPR003594">
    <property type="entry name" value="HATPase_dom"/>
</dbReference>
<dbReference type="SMART" id="SM00388">
    <property type="entry name" value="HisKA"/>
    <property type="match status" value="1"/>
</dbReference>
<keyword evidence="6" id="KW-0418">Kinase</keyword>
<proteinExistence type="predicted"/>
<evidence type="ECO:0000256" key="7">
    <source>
        <dbReference type="ARBA" id="ARBA00023012"/>
    </source>
</evidence>
<evidence type="ECO:0000256" key="1">
    <source>
        <dbReference type="ARBA" id="ARBA00000085"/>
    </source>
</evidence>
<keyword evidence="13" id="KW-1185">Reference proteome</keyword>
<dbReference type="PROSITE" id="PS50109">
    <property type="entry name" value="HIS_KIN"/>
    <property type="match status" value="1"/>
</dbReference>
<dbReference type="GO" id="GO:0005524">
    <property type="term" value="F:ATP binding"/>
    <property type="evidence" value="ECO:0007669"/>
    <property type="project" value="UniProtKB-KW"/>
</dbReference>
<dbReference type="InterPro" id="IPR004358">
    <property type="entry name" value="Sig_transdc_His_kin-like_C"/>
</dbReference>
<dbReference type="Gene3D" id="3.40.50.2300">
    <property type="match status" value="1"/>
</dbReference>
<sequence length="582" mass="62647">MTPRLSANQLLRMTLSAESGVFAMRQYGREAARAIGLDHQDQVRVATALSDVGRDLVRAGVEASVTFVLRAGPPVGLAIEFTWPGPPAAEVLDVSRATMVRLMDEVGATHDAGRGSLTMSKGTTGGSPPMAVSVEALREQLSEGHDLSPLDELRAQNQELLTALGDLERKQQELLRLNEELEETNQGVVALYKELSEELEETNRGVVALYAEINEKSTQLAAVNEAKTRFWSNISHELRTPVNSVVGLARMLGAAEDEPLSEEQRRQVRLINDSGETLLALVNELLDTAKAESGRLVPQPAPVDVRALLLHLRGVLRSTVPDGVELRVGEPETGTVVTDETMLVRILRNLLSNALKFTERGSVALAVTTPDDEHVVFTITDTGIGIPADQLGRVFEEFHQVRNRLQAKTSGTGLGLSYARKLAEILGGDLTLTSEIDQGTTATLRLPARPPGGDITELGSVLVVDDDPAFRAEFTRRLAELTGEVRTASDGREALETLSGSRPDLVFLDLAMGDMNGREVLAVLRAKPELCDLPVVVVTSAVPDGLDLTASGLRAGLLLKSQISAETVRLAVGEAFAVVRRT</sequence>
<evidence type="ECO:0000259" key="11">
    <source>
        <dbReference type="PROSITE" id="PS50110"/>
    </source>
</evidence>
<evidence type="ECO:0000313" key="12">
    <source>
        <dbReference type="EMBL" id="MCR6483189.1"/>
    </source>
</evidence>
<gene>
    <name evidence="12" type="ORF">M8542_10205</name>
</gene>
<keyword evidence="9" id="KW-0175">Coiled coil</keyword>
<keyword evidence="5" id="KW-0808">Transferase</keyword>
<dbReference type="InterPro" id="IPR036890">
    <property type="entry name" value="HATPase_C_sf"/>
</dbReference>
<keyword evidence="7" id="KW-0902">Two-component regulatory system</keyword>
<dbReference type="InterPro" id="IPR001789">
    <property type="entry name" value="Sig_transdc_resp-reg_receiver"/>
</dbReference>
<evidence type="ECO:0000313" key="13">
    <source>
        <dbReference type="Proteomes" id="UP001144096"/>
    </source>
</evidence>
<feature type="domain" description="Response regulatory" evidence="11">
    <location>
        <begin position="460"/>
        <end position="576"/>
    </location>
</feature>
<feature type="domain" description="Histidine kinase" evidence="10">
    <location>
        <begin position="233"/>
        <end position="450"/>
    </location>
</feature>
<name>A0A9X2SI90_9PSEU</name>
<evidence type="ECO:0000259" key="10">
    <source>
        <dbReference type="PROSITE" id="PS50109"/>
    </source>
</evidence>
<dbReference type="Pfam" id="PF00512">
    <property type="entry name" value="HisKA"/>
    <property type="match status" value="1"/>
</dbReference>
<dbReference type="Pfam" id="PF02518">
    <property type="entry name" value="HATPase_c"/>
    <property type="match status" value="1"/>
</dbReference>
<dbReference type="Gene3D" id="3.30.565.10">
    <property type="entry name" value="Histidine kinase-like ATPase, C-terminal domain"/>
    <property type="match status" value="1"/>
</dbReference>
<evidence type="ECO:0000256" key="2">
    <source>
        <dbReference type="ARBA" id="ARBA00004236"/>
    </source>
</evidence>
<comment type="catalytic activity">
    <reaction evidence="1">
        <text>ATP + protein L-histidine = ADP + protein N-phospho-L-histidine.</text>
        <dbReference type="EC" id="2.7.13.3"/>
    </reaction>
</comment>
<keyword evidence="12" id="KW-0067">ATP-binding</keyword>
<comment type="caution">
    <text evidence="12">The sequence shown here is derived from an EMBL/GenBank/DDBJ whole genome shotgun (WGS) entry which is preliminary data.</text>
</comment>
<dbReference type="AlphaFoldDB" id="A0A9X2SI90"/>
<dbReference type="Proteomes" id="UP001144096">
    <property type="component" value="Unassembled WGS sequence"/>
</dbReference>
<dbReference type="GO" id="GO:0005886">
    <property type="term" value="C:plasma membrane"/>
    <property type="evidence" value="ECO:0007669"/>
    <property type="project" value="UniProtKB-SubCell"/>
</dbReference>
<dbReference type="SMART" id="SM00387">
    <property type="entry name" value="HATPase_c"/>
    <property type="match status" value="1"/>
</dbReference>